<evidence type="ECO:0000313" key="1">
    <source>
        <dbReference type="EMBL" id="CAA9278828.1"/>
    </source>
</evidence>
<sequence length="38" mass="4437">DFDGSPFHNESFYQIYQKPLQPFRAGRILRPSGPFPLL</sequence>
<gene>
    <name evidence="1" type="ORF">AVDCRST_MAG56-3714</name>
</gene>
<feature type="non-terminal residue" evidence="1">
    <location>
        <position position="1"/>
    </location>
</feature>
<reference evidence="1" key="1">
    <citation type="submission" date="2020-02" db="EMBL/GenBank/DDBJ databases">
        <authorList>
            <person name="Meier V. D."/>
        </authorList>
    </citation>
    <scope>NUCLEOTIDE SEQUENCE</scope>
    <source>
        <strain evidence="1">AVDCRST_MAG56</strain>
    </source>
</reference>
<dbReference type="AlphaFoldDB" id="A0A6J4JJQ1"/>
<protein>
    <submittedName>
        <fullName evidence="1">Uncharacterized protein</fullName>
    </submittedName>
</protein>
<organism evidence="1">
    <name type="scientific">uncultured Cytophagales bacterium</name>
    <dbReference type="NCBI Taxonomy" id="158755"/>
    <lineage>
        <taxon>Bacteria</taxon>
        <taxon>Pseudomonadati</taxon>
        <taxon>Bacteroidota</taxon>
        <taxon>Sphingobacteriia</taxon>
        <taxon>Sphingobacteriales</taxon>
        <taxon>environmental samples</taxon>
    </lineage>
</organism>
<accession>A0A6J4JJQ1</accession>
<name>A0A6J4JJQ1_9SPHI</name>
<proteinExistence type="predicted"/>
<feature type="non-terminal residue" evidence="1">
    <location>
        <position position="38"/>
    </location>
</feature>
<dbReference type="EMBL" id="CADCTQ010000300">
    <property type="protein sequence ID" value="CAA9278828.1"/>
    <property type="molecule type" value="Genomic_DNA"/>
</dbReference>